<name>A0AAD6IRR0_DREDA</name>
<evidence type="ECO:0000313" key="2">
    <source>
        <dbReference type="EMBL" id="KAJ6257418.1"/>
    </source>
</evidence>
<feature type="compositionally biased region" description="Low complexity" evidence="1">
    <location>
        <begin position="1"/>
        <end position="19"/>
    </location>
</feature>
<dbReference type="Proteomes" id="UP001221413">
    <property type="component" value="Unassembled WGS sequence"/>
</dbReference>
<organism evidence="2 3">
    <name type="scientific">Drechslerella dactyloides</name>
    <name type="common">Nematode-trapping fungus</name>
    <name type="synonym">Arthrobotrys dactyloides</name>
    <dbReference type="NCBI Taxonomy" id="74499"/>
    <lineage>
        <taxon>Eukaryota</taxon>
        <taxon>Fungi</taxon>
        <taxon>Dikarya</taxon>
        <taxon>Ascomycota</taxon>
        <taxon>Pezizomycotina</taxon>
        <taxon>Orbiliomycetes</taxon>
        <taxon>Orbiliales</taxon>
        <taxon>Orbiliaceae</taxon>
        <taxon>Drechslerella</taxon>
    </lineage>
</organism>
<evidence type="ECO:0000256" key="1">
    <source>
        <dbReference type="SAM" id="MobiDB-lite"/>
    </source>
</evidence>
<comment type="caution">
    <text evidence="2">The sequence shown here is derived from an EMBL/GenBank/DDBJ whole genome shotgun (WGS) entry which is preliminary data.</text>
</comment>
<reference evidence="2" key="1">
    <citation type="submission" date="2023-01" db="EMBL/GenBank/DDBJ databases">
        <title>The chitinases involved in constricting ring structure development in the nematode-trapping fungus Drechslerella dactyloides.</title>
        <authorList>
            <person name="Wang R."/>
            <person name="Zhang L."/>
            <person name="Tang P."/>
            <person name="Li S."/>
            <person name="Liang L."/>
        </authorList>
    </citation>
    <scope>NUCLEOTIDE SEQUENCE</scope>
    <source>
        <strain evidence="2">YMF1.00031</strain>
    </source>
</reference>
<accession>A0AAD6IRR0</accession>
<sequence length="81" mass="8757">MPSLAAAQPSVPSASAQAAMRNVPNRPDAIVTSRGAADGLQRHQLGTKSPNIGLLASAFRRPRDPHTHNRIEDWAHIRTNE</sequence>
<keyword evidence="3" id="KW-1185">Reference proteome</keyword>
<gene>
    <name evidence="2" type="ORF">Dda_8308</name>
</gene>
<feature type="region of interest" description="Disordered" evidence="1">
    <location>
        <begin position="1"/>
        <end position="30"/>
    </location>
</feature>
<protein>
    <submittedName>
        <fullName evidence="2">Uncharacterized protein</fullName>
    </submittedName>
</protein>
<evidence type="ECO:0000313" key="3">
    <source>
        <dbReference type="Proteomes" id="UP001221413"/>
    </source>
</evidence>
<proteinExistence type="predicted"/>
<dbReference type="EMBL" id="JAQGDS010000011">
    <property type="protein sequence ID" value="KAJ6257418.1"/>
    <property type="molecule type" value="Genomic_DNA"/>
</dbReference>
<dbReference type="AlphaFoldDB" id="A0AAD6IRR0"/>